<proteinExistence type="predicted"/>
<accession>A0A545TS44</accession>
<evidence type="ECO:0000313" key="3">
    <source>
        <dbReference type="Proteomes" id="UP000315252"/>
    </source>
</evidence>
<protein>
    <submittedName>
        <fullName evidence="2">Uracil-DNA glycosylase family protein</fullName>
    </submittedName>
</protein>
<dbReference type="SUPFAM" id="SSF52141">
    <property type="entry name" value="Uracil-DNA glycosylase-like"/>
    <property type="match status" value="1"/>
</dbReference>
<dbReference type="Proteomes" id="UP000315252">
    <property type="component" value="Unassembled WGS sequence"/>
</dbReference>
<dbReference type="EMBL" id="VHSH01000004">
    <property type="protein sequence ID" value="TQV79961.1"/>
    <property type="molecule type" value="Genomic_DNA"/>
</dbReference>
<dbReference type="Pfam" id="PF03167">
    <property type="entry name" value="UDG"/>
    <property type="match status" value="1"/>
</dbReference>
<sequence>MRAQASARVMIVGQAPGTKVHESGIPWNDASGNRLREWLDLDSETFYDESRIAIIPMGFCYPGRNPKGGDNPPRPECAPLWHGPLRAGLPDIALTLLVGQYAQAFYLGKRKKKTLTETVRHWRDYQPAFLPTPHPSWRSTLWLRKNPWFEEDVLPELQARVKALI</sequence>
<dbReference type="InterPro" id="IPR047124">
    <property type="entry name" value="HI_0220.2"/>
</dbReference>
<dbReference type="Gene3D" id="3.40.470.10">
    <property type="entry name" value="Uracil-DNA glycosylase-like domain"/>
    <property type="match status" value="1"/>
</dbReference>
<keyword evidence="3" id="KW-1185">Reference proteome</keyword>
<evidence type="ECO:0000259" key="1">
    <source>
        <dbReference type="SMART" id="SM00986"/>
    </source>
</evidence>
<gene>
    <name evidence="2" type="ORF">FKG95_13395</name>
</gene>
<dbReference type="SMART" id="SM00987">
    <property type="entry name" value="UreE_C"/>
    <property type="match status" value="1"/>
</dbReference>
<organism evidence="2 3">
    <name type="scientific">Denitrobaculum tricleocarpae</name>
    <dbReference type="NCBI Taxonomy" id="2591009"/>
    <lineage>
        <taxon>Bacteria</taxon>
        <taxon>Pseudomonadati</taxon>
        <taxon>Pseudomonadota</taxon>
        <taxon>Alphaproteobacteria</taxon>
        <taxon>Rhodospirillales</taxon>
        <taxon>Rhodospirillaceae</taxon>
        <taxon>Denitrobaculum</taxon>
    </lineage>
</organism>
<dbReference type="PANTHER" id="PTHR42160">
    <property type="entry name" value="URACIL-DNA GLYCOSYLASE SUPERFAMILY PROTEIN"/>
    <property type="match status" value="1"/>
</dbReference>
<dbReference type="CDD" id="cd10033">
    <property type="entry name" value="UDG_like"/>
    <property type="match status" value="1"/>
</dbReference>
<dbReference type="OrthoDB" id="9789139at2"/>
<dbReference type="InterPro" id="IPR036895">
    <property type="entry name" value="Uracil-DNA_glycosylase-like_sf"/>
</dbReference>
<dbReference type="PANTHER" id="PTHR42160:SF1">
    <property type="entry name" value="URACIL-DNA GLYCOSYLASE SUPERFAMILY PROTEIN"/>
    <property type="match status" value="1"/>
</dbReference>
<comment type="caution">
    <text evidence="2">The sequence shown here is derived from an EMBL/GenBank/DDBJ whole genome shotgun (WGS) entry which is preliminary data.</text>
</comment>
<evidence type="ECO:0000313" key="2">
    <source>
        <dbReference type="EMBL" id="TQV79961.1"/>
    </source>
</evidence>
<dbReference type="SMART" id="SM00986">
    <property type="entry name" value="UDG"/>
    <property type="match status" value="1"/>
</dbReference>
<dbReference type="AlphaFoldDB" id="A0A545TS44"/>
<dbReference type="InterPro" id="IPR005122">
    <property type="entry name" value="Uracil-DNA_glycosylase-like"/>
</dbReference>
<feature type="domain" description="Uracil-DNA glycosylase-like" evidence="1">
    <location>
        <begin position="2"/>
        <end position="158"/>
    </location>
</feature>
<reference evidence="2 3" key="1">
    <citation type="submission" date="2019-06" db="EMBL/GenBank/DDBJ databases">
        <title>Whole genome sequence for Rhodospirillaceae sp. R148.</title>
        <authorList>
            <person name="Wang G."/>
        </authorList>
    </citation>
    <scope>NUCLEOTIDE SEQUENCE [LARGE SCALE GENOMIC DNA]</scope>
    <source>
        <strain evidence="2 3">R148</strain>
    </source>
</reference>
<name>A0A545TS44_9PROT</name>